<dbReference type="Proteomes" id="UP000037982">
    <property type="component" value="Unassembled WGS sequence"/>
</dbReference>
<name>A0A0N0Y086_9ACTN</name>
<evidence type="ECO:0000313" key="2">
    <source>
        <dbReference type="Proteomes" id="UP000037982"/>
    </source>
</evidence>
<dbReference type="AlphaFoldDB" id="A0A0N0Y086"/>
<keyword evidence="2" id="KW-1185">Reference proteome</keyword>
<proteinExistence type="predicted"/>
<dbReference type="RefSeq" id="WP_157878445.1">
    <property type="nucleotide sequence ID" value="NZ_LGKG01000079.1"/>
</dbReference>
<reference evidence="2" key="1">
    <citation type="submission" date="2015-07" db="EMBL/GenBank/DDBJ databases">
        <authorList>
            <person name="Ju K.-S."/>
            <person name="Doroghazi J.R."/>
            <person name="Metcalf W.W."/>
        </authorList>
    </citation>
    <scope>NUCLEOTIDE SEQUENCE [LARGE SCALE GENOMIC DNA]</scope>
    <source>
        <strain evidence="2">NRRL ISP-5002</strain>
    </source>
</reference>
<sequence length="180" mass="18715">MSTWQRIRGTSDGRPTPGDLVWFADDPAADETWGHGYPIPGAEERAAHAWAATARTAAEAAGQQDVQVVGAGALARLVRLALPDDTDTGSLPQPGAVIETTGTTAGIKSALATVRPGGLVLLAARPLQTSTPLPTYHGIHLPGIRVLPVPWCDGVDDAPQNLVACFLRSVTRLSGRRGSG</sequence>
<protein>
    <submittedName>
        <fullName evidence="1">Uncharacterized protein</fullName>
    </submittedName>
</protein>
<comment type="caution">
    <text evidence="1">The sequence shown here is derived from an EMBL/GenBank/DDBJ whole genome shotgun (WGS) entry which is preliminary data.</text>
</comment>
<dbReference type="PATRIC" id="fig|66876.3.peg.2365"/>
<organism evidence="1 2">
    <name type="scientific">Streptomyces chattanoogensis</name>
    <dbReference type="NCBI Taxonomy" id="66876"/>
    <lineage>
        <taxon>Bacteria</taxon>
        <taxon>Bacillati</taxon>
        <taxon>Actinomycetota</taxon>
        <taxon>Actinomycetes</taxon>
        <taxon>Kitasatosporales</taxon>
        <taxon>Streptomycetaceae</taxon>
        <taxon>Streptomyces</taxon>
    </lineage>
</organism>
<dbReference type="EMBL" id="LGKG01000079">
    <property type="protein sequence ID" value="KPC64675.1"/>
    <property type="molecule type" value="Genomic_DNA"/>
</dbReference>
<gene>
    <name evidence="1" type="ORF">ADL29_10845</name>
</gene>
<evidence type="ECO:0000313" key="1">
    <source>
        <dbReference type="EMBL" id="KPC64675.1"/>
    </source>
</evidence>
<accession>A0A0N0Y086</accession>